<feature type="transmembrane region" description="Helical" evidence="7">
    <location>
        <begin position="778"/>
        <end position="799"/>
    </location>
</feature>
<feature type="transmembrane region" description="Helical" evidence="7">
    <location>
        <begin position="493"/>
        <end position="515"/>
    </location>
</feature>
<dbReference type="Gene3D" id="3.90.25.10">
    <property type="entry name" value="UDP-galactose 4-epimerase, domain 1"/>
    <property type="match status" value="1"/>
</dbReference>
<feature type="transmembrane region" description="Helical" evidence="7">
    <location>
        <begin position="614"/>
        <end position="636"/>
    </location>
</feature>
<dbReference type="Pfam" id="PF00083">
    <property type="entry name" value="Sugar_tr"/>
    <property type="match status" value="1"/>
</dbReference>
<feature type="transmembrane region" description="Helical" evidence="7">
    <location>
        <begin position="750"/>
        <end position="772"/>
    </location>
</feature>
<reference evidence="9 10" key="1">
    <citation type="submission" date="2015-01" db="EMBL/GenBank/DDBJ databases">
        <title>The Genome Sequence of Fonsecaea multimorphosa CBS 102226.</title>
        <authorList>
            <consortium name="The Broad Institute Genomics Platform"/>
            <person name="Cuomo C."/>
            <person name="de Hoog S."/>
            <person name="Gorbushina A."/>
            <person name="Stielow B."/>
            <person name="Teixiera M."/>
            <person name="Abouelleil A."/>
            <person name="Chapman S.B."/>
            <person name="Priest M."/>
            <person name="Young S.K."/>
            <person name="Wortman J."/>
            <person name="Nusbaum C."/>
            <person name="Birren B."/>
        </authorList>
    </citation>
    <scope>NUCLEOTIDE SEQUENCE [LARGE SCALE GENOMIC DNA]</scope>
    <source>
        <strain evidence="9 10">CBS 102226</strain>
    </source>
</reference>
<proteinExistence type="inferred from homology"/>
<evidence type="ECO:0000313" key="10">
    <source>
        <dbReference type="Proteomes" id="UP000053411"/>
    </source>
</evidence>
<dbReference type="SUPFAM" id="SSF103473">
    <property type="entry name" value="MFS general substrate transporter"/>
    <property type="match status" value="1"/>
</dbReference>
<dbReference type="GO" id="GO:0005351">
    <property type="term" value="F:carbohydrate:proton symporter activity"/>
    <property type="evidence" value="ECO:0007669"/>
    <property type="project" value="TreeGrafter"/>
</dbReference>
<sequence length="871" mass="96668">MTLKVGIAGIDGQLGSRIAIGLLKQPGIKLVGYSRDADNVDESIAARVDLFTGSAHDSDLMADFVKGSEVVVCCYQADDSIMVDAQKVLVDACEEASVSRYIASDWCMDYTKLEPGQLWRKEPMKIIKQYIETKKKVKGVHILTGVFMETFFSPYLKVFDHFTNTFNTWGDGTELWEACSYEDVTRWTIEIIRDPSSVGVIRLIADRKTLPEIAATYEEIYRTKVHVNNHGTLTELFERMHELRDRSPNDIGSYLPLFYKYYTLNGQTLVGPNLDNHKYPSVVAGNWEDYMRNRTPEQLVGSGGVRLTKVFGPKSQIKRRDSYELKFSKTRLNLLARSFVAHSFRPLKTSDERATPQHSAPVNPHGAPVALSFLFFGYDQGFMGGVITVPNFQKTFNHPRPVIIGITLAIFSLGALFGCIFNVIFGDLLGRRKSIGLAMVWVCIGAVLQASSYQLAQLMVGRFVGGFGVGIVSATVAMYQAEMCEAHIRGRLFCSQLIFVTLGVILALYLDYGMIHTTGSASWRVPVAVQLIFVLICAICILGLPESPRWLYSRGRSLEGLRVLCDIYDRNEDDPKIRSEQLEILRSIELELAGSHFAWKHVFKQDTVRTSRRILVSCGVVVMNQLAGINLLIYYMPTILIGSIGTSVDNAILITGCVGVLLCLSTGLITALVDRVGRRGPLLYGSLGCGINMMIISILLALKDSTDSKGLAAASIAFFFLFAFFYAIGTGTLAWGFAAELLPLHSRGTGTAVAAAGNWLVNFGIAMLSPVLISTISWKTYLIFMSFNLTAVPLIYFFVPETMNLTLEEIDLIFVDPHTSPVAAAKRLQQTRIRNLELGQRAFVEKFEEAIQATTVHHEISTQEDPVPQKK</sequence>
<protein>
    <recommendedName>
        <fullName evidence="8">Major facilitator superfamily (MFS) profile domain-containing protein</fullName>
    </recommendedName>
</protein>
<gene>
    <name evidence="9" type="ORF">Z520_06379</name>
</gene>
<dbReference type="SUPFAM" id="SSF51735">
    <property type="entry name" value="NAD(P)-binding Rossmann-fold domains"/>
    <property type="match status" value="1"/>
</dbReference>
<evidence type="ECO:0000256" key="6">
    <source>
        <dbReference type="ARBA" id="ARBA00023136"/>
    </source>
</evidence>
<feature type="transmembrane region" description="Helical" evidence="7">
    <location>
        <begin position="714"/>
        <end position="738"/>
    </location>
</feature>
<feature type="domain" description="Major facilitator superfamily (MFS) profile" evidence="8">
    <location>
        <begin position="365"/>
        <end position="803"/>
    </location>
</feature>
<dbReference type="OrthoDB" id="419598at2759"/>
<dbReference type="EMBL" id="KN848073">
    <property type="protein sequence ID" value="KIX97601.1"/>
    <property type="molecule type" value="Genomic_DNA"/>
</dbReference>
<dbReference type="Gene3D" id="3.40.50.720">
    <property type="entry name" value="NAD(P)-binding Rossmann-like Domain"/>
    <property type="match status" value="1"/>
</dbReference>
<feature type="transmembrane region" description="Helical" evidence="7">
    <location>
        <begin position="527"/>
        <end position="544"/>
    </location>
</feature>
<dbReference type="InterPro" id="IPR005829">
    <property type="entry name" value="Sugar_transporter_CS"/>
</dbReference>
<dbReference type="PANTHER" id="PTHR48022">
    <property type="entry name" value="PLASTIDIC GLUCOSE TRANSPORTER 4"/>
    <property type="match status" value="1"/>
</dbReference>
<keyword evidence="5 7" id="KW-1133">Transmembrane helix</keyword>
<dbReference type="InterPro" id="IPR005828">
    <property type="entry name" value="MFS_sugar_transport-like"/>
</dbReference>
<feature type="transmembrane region" description="Helical" evidence="7">
    <location>
        <begin position="462"/>
        <end position="481"/>
    </location>
</feature>
<feature type="transmembrane region" description="Helical" evidence="7">
    <location>
        <begin position="651"/>
        <end position="673"/>
    </location>
</feature>
<keyword evidence="6 7" id="KW-0472">Membrane</keyword>
<dbReference type="GO" id="GO:0016020">
    <property type="term" value="C:membrane"/>
    <property type="evidence" value="ECO:0007669"/>
    <property type="project" value="UniProtKB-SubCell"/>
</dbReference>
<evidence type="ECO:0000256" key="1">
    <source>
        <dbReference type="ARBA" id="ARBA00004141"/>
    </source>
</evidence>
<dbReference type="InterPro" id="IPR036259">
    <property type="entry name" value="MFS_trans_sf"/>
</dbReference>
<dbReference type="VEuPathDB" id="FungiDB:Z520_06379"/>
<dbReference type="Gene3D" id="1.20.1250.20">
    <property type="entry name" value="MFS general substrate transporter like domains"/>
    <property type="match status" value="1"/>
</dbReference>
<feature type="transmembrane region" description="Helical" evidence="7">
    <location>
        <begin position="402"/>
        <end position="425"/>
    </location>
</feature>
<dbReference type="InterPro" id="IPR036291">
    <property type="entry name" value="NAD(P)-bd_dom_sf"/>
</dbReference>
<name>A0A0D2IKQ6_9EURO</name>
<dbReference type="Pfam" id="PF13460">
    <property type="entry name" value="NAD_binding_10"/>
    <property type="match status" value="1"/>
</dbReference>
<evidence type="ECO:0000256" key="3">
    <source>
        <dbReference type="ARBA" id="ARBA00022448"/>
    </source>
</evidence>
<dbReference type="PROSITE" id="PS50850">
    <property type="entry name" value="MFS"/>
    <property type="match status" value="1"/>
</dbReference>
<dbReference type="PROSITE" id="PS00217">
    <property type="entry name" value="SUGAR_TRANSPORT_2"/>
    <property type="match status" value="1"/>
</dbReference>
<keyword evidence="10" id="KW-1185">Reference proteome</keyword>
<dbReference type="InterPro" id="IPR020846">
    <property type="entry name" value="MFS_dom"/>
</dbReference>
<dbReference type="RefSeq" id="XP_016631724.1">
    <property type="nucleotide sequence ID" value="XM_016776879.1"/>
</dbReference>
<comment type="subcellular location">
    <subcellularLocation>
        <location evidence="1">Membrane</location>
        <topology evidence="1">Multi-pass membrane protein</topology>
    </subcellularLocation>
</comment>
<dbReference type="InterPro" id="IPR016040">
    <property type="entry name" value="NAD(P)-bd_dom"/>
</dbReference>
<dbReference type="AlphaFoldDB" id="A0A0D2IKQ6"/>
<keyword evidence="3" id="KW-0813">Transport</keyword>
<evidence type="ECO:0000313" key="9">
    <source>
        <dbReference type="EMBL" id="KIX97601.1"/>
    </source>
</evidence>
<feature type="transmembrane region" description="Helical" evidence="7">
    <location>
        <begin position="682"/>
        <end position="702"/>
    </location>
</feature>
<evidence type="ECO:0000256" key="5">
    <source>
        <dbReference type="ARBA" id="ARBA00022989"/>
    </source>
</evidence>
<evidence type="ECO:0000256" key="7">
    <source>
        <dbReference type="SAM" id="Phobius"/>
    </source>
</evidence>
<dbReference type="InterPro" id="IPR050360">
    <property type="entry name" value="MFS_Sugar_Transporters"/>
</dbReference>
<dbReference type="Proteomes" id="UP000053411">
    <property type="component" value="Unassembled WGS sequence"/>
</dbReference>
<dbReference type="PRINTS" id="PR00171">
    <property type="entry name" value="SUGRTRNSPORT"/>
</dbReference>
<dbReference type="FunFam" id="1.20.1250.20:FF:000134">
    <property type="entry name" value="MFS sugar transporter protein"/>
    <property type="match status" value="1"/>
</dbReference>
<dbReference type="PANTHER" id="PTHR48022:SF1">
    <property type="entry name" value="SUGAR TRANSPORTER, PUTATIVE (AFU_ORTHOLOGUE AFUA_5G06720)-RELATED"/>
    <property type="match status" value="1"/>
</dbReference>
<accession>A0A0D2IKQ6</accession>
<evidence type="ECO:0000256" key="4">
    <source>
        <dbReference type="ARBA" id="ARBA00022692"/>
    </source>
</evidence>
<evidence type="ECO:0000259" key="8">
    <source>
        <dbReference type="PROSITE" id="PS50850"/>
    </source>
</evidence>
<evidence type="ECO:0000256" key="2">
    <source>
        <dbReference type="ARBA" id="ARBA00010992"/>
    </source>
</evidence>
<organism evidence="9 10">
    <name type="scientific">Fonsecaea multimorphosa CBS 102226</name>
    <dbReference type="NCBI Taxonomy" id="1442371"/>
    <lineage>
        <taxon>Eukaryota</taxon>
        <taxon>Fungi</taxon>
        <taxon>Dikarya</taxon>
        <taxon>Ascomycota</taxon>
        <taxon>Pezizomycotina</taxon>
        <taxon>Eurotiomycetes</taxon>
        <taxon>Chaetothyriomycetidae</taxon>
        <taxon>Chaetothyriales</taxon>
        <taxon>Herpotrichiellaceae</taxon>
        <taxon>Fonsecaea</taxon>
    </lineage>
</organism>
<feature type="transmembrane region" description="Helical" evidence="7">
    <location>
        <begin position="437"/>
        <end position="456"/>
    </location>
</feature>
<dbReference type="NCBIfam" id="TIGR00879">
    <property type="entry name" value="SP"/>
    <property type="match status" value="1"/>
</dbReference>
<comment type="similarity">
    <text evidence="2">Belongs to the major facilitator superfamily. Sugar transporter (TC 2.A.1.1) family.</text>
</comment>
<dbReference type="GeneID" id="27712125"/>
<keyword evidence="4 7" id="KW-0812">Transmembrane</keyword>
<dbReference type="InterPro" id="IPR003663">
    <property type="entry name" value="Sugar/inositol_transpt"/>
</dbReference>